<evidence type="ECO:0000256" key="1">
    <source>
        <dbReference type="SAM" id="SignalP"/>
    </source>
</evidence>
<dbReference type="InParanoid" id="A0A165NJM6"/>
<name>A0A165NJM6_EXIGL</name>
<keyword evidence="1" id="KW-0732">Signal</keyword>
<gene>
    <name evidence="2" type="ORF">EXIGLDRAFT_830481</name>
</gene>
<dbReference type="OrthoDB" id="2575973at2759"/>
<protein>
    <recommendedName>
        <fullName evidence="4">Sc15 protein</fullName>
    </recommendedName>
</protein>
<reference evidence="2 3" key="1">
    <citation type="journal article" date="2016" name="Mol. Biol. Evol.">
        <title>Comparative Genomics of Early-Diverging Mushroom-Forming Fungi Provides Insights into the Origins of Lignocellulose Decay Capabilities.</title>
        <authorList>
            <person name="Nagy L.G."/>
            <person name="Riley R."/>
            <person name="Tritt A."/>
            <person name="Adam C."/>
            <person name="Daum C."/>
            <person name="Floudas D."/>
            <person name="Sun H."/>
            <person name="Yadav J.S."/>
            <person name="Pangilinan J."/>
            <person name="Larsson K.H."/>
            <person name="Matsuura K."/>
            <person name="Barry K."/>
            <person name="Labutti K."/>
            <person name="Kuo R."/>
            <person name="Ohm R.A."/>
            <person name="Bhattacharya S.S."/>
            <person name="Shirouzu T."/>
            <person name="Yoshinaga Y."/>
            <person name="Martin F.M."/>
            <person name="Grigoriev I.V."/>
            <person name="Hibbett D.S."/>
        </authorList>
    </citation>
    <scope>NUCLEOTIDE SEQUENCE [LARGE SCALE GENOMIC DNA]</scope>
    <source>
        <strain evidence="2 3">HHB12029</strain>
    </source>
</reference>
<proteinExistence type="predicted"/>
<dbReference type="Proteomes" id="UP000077266">
    <property type="component" value="Unassembled WGS sequence"/>
</dbReference>
<dbReference type="EMBL" id="KV425898">
    <property type="protein sequence ID" value="KZW00836.1"/>
    <property type="molecule type" value="Genomic_DNA"/>
</dbReference>
<feature type="chain" id="PRO_5007863344" description="Sc15 protein" evidence="1">
    <location>
        <begin position="19"/>
        <end position="196"/>
    </location>
</feature>
<feature type="signal peptide" evidence="1">
    <location>
        <begin position="1"/>
        <end position="18"/>
    </location>
</feature>
<keyword evidence="3" id="KW-1185">Reference proteome</keyword>
<organism evidence="2 3">
    <name type="scientific">Exidia glandulosa HHB12029</name>
    <dbReference type="NCBI Taxonomy" id="1314781"/>
    <lineage>
        <taxon>Eukaryota</taxon>
        <taxon>Fungi</taxon>
        <taxon>Dikarya</taxon>
        <taxon>Basidiomycota</taxon>
        <taxon>Agaricomycotina</taxon>
        <taxon>Agaricomycetes</taxon>
        <taxon>Auriculariales</taxon>
        <taxon>Exidiaceae</taxon>
        <taxon>Exidia</taxon>
    </lineage>
</organism>
<evidence type="ECO:0000313" key="3">
    <source>
        <dbReference type="Proteomes" id="UP000077266"/>
    </source>
</evidence>
<dbReference type="AlphaFoldDB" id="A0A165NJM6"/>
<sequence>MQFTRFLAALSIASLAVALPAPVAVIEQRDIVSVPDILNGAKDNVHGILGQIDTLLQDGGLTQATLGPLVDDLVGALDTISVDLGNLVVTATSPVGGLPIKRQTVDPKVVADILGSIITDVNQTLNGLVGTAAQIPGVATLLIGVNTSLTQVISVVESLVPGVLAIVTGLVGTLTSTLGQLLGSLGLGSLLGSLGL</sequence>
<accession>A0A165NJM6</accession>
<evidence type="ECO:0008006" key="4">
    <source>
        <dbReference type="Google" id="ProtNLM"/>
    </source>
</evidence>
<evidence type="ECO:0000313" key="2">
    <source>
        <dbReference type="EMBL" id="KZW00836.1"/>
    </source>
</evidence>